<evidence type="ECO:0000256" key="6">
    <source>
        <dbReference type="SAM" id="Phobius"/>
    </source>
</evidence>
<dbReference type="AlphaFoldDB" id="A0A7V7TYD4"/>
<dbReference type="PANTHER" id="PTHR38459">
    <property type="entry name" value="PROPHAGE BACTOPRENOL-LINKED GLUCOSE TRANSLOCASE HOMOLOG"/>
    <property type="match status" value="1"/>
</dbReference>
<dbReference type="GO" id="GO:0000271">
    <property type="term" value="P:polysaccharide biosynthetic process"/>
    <property type="evidence" value="ECO:0007669"/>
    <property type="project" value="InterPro"/>
</dbReference>
<comment type="similarity">
    <text evidence="2">Belongs to the GtrA family.</text>
</comment>
<dbReference type="InterPro" id="IPR007267">
    <property type="entry name" value="GtrA_DPMS_TM"/>
</dbReference>
<feature type="transmembrane region" description="Helical" evidence="6">
    <location>
        <begin position="75"/>
        <end position="93"/>
    </location>
</feature>
<dbReference type="InterPro" id="IPR051401">
    <property type="entry name" value="GtrA_CellWall_Glycosyl"/>
</dbReference>
<protein>
    <submittedName>
        <fullName evidence="8">GtrA family protein</fullName>
    </submittedName>
</protein>
<feature type="domain" description="GtrA/DPMS transmembrane" evidence="7">
    <location>
        <begin position="11"/>
        <end position="125"/>
    </location>
</feature>
<sequence>MGPQAPAEALRFAGVGLLATALYAALASWGTASLDLPPAMASLFAYALAGVFSYFAHRRVTFRSNLRHRETSPRFALLSVSGYAIALAAPILLVDMAGLPAPVAFAFVSLAVPALNFLLMRRLVFRSAAHGDPR</sequence>
<dbReference type="EMBL" id="VZDO01000001">
    <property type="protein sequence ID" value="KAB0682636.1"/>
    <property type="molecule type" value="Genomic_DNA"/>
</dbReference>
<evidence type="ECO:0000256" key="1">
    <source>
        <dbReference type="ARBA" id="ARBA00004141"/>
    </source>
</evidence>
<evidence type="ECO:0000256" key="2">
    <source>
        <dbReference type="ARBA" id="ARBA00009399"/>
    </source>
</evidence>
<evidence type="ECO:0000256" key="3">
    <source>
        <dbReference type="ARBA" id="ARBA00022692"/>
    </source>
</evidence>
<evidence type="ECO:0000313" key="8">
    <source>
        <dbReference type="EMBL" id="KAB0682636.1"/>
    </source>
</evidence>
<keyword evidence="3 6" id="KW-0812">Transmembrane</keyword>
<evidence type="ECO:0000259" key="7">
    <source>
        <dbReference type="Pfam" id="PF04138"/>
    </source>
</evidence>
<evidence type="ECO:0000256" key="4">
    <source>
        <dbReference type="ARBA" id="ARBA00022989"/>
    </source>
</evidence>
<feature type="transmembrane region" description="Helical" evidence="6">
    <location>
        <begin position="12"/>
        <end position="30"/>
    </location>
</feature>
<gene>
    <name evidence="8" type="ORF">F6X38_00650</name>
</gene>
<keyword evidence="9" id="KW-1185">Reference proteome</keyword>
<organism evidence="8 9">
    <name type="scientific">Plantimonas leprariae</name>
    <dbReference type="NCBI Taxonomy" id="2615207"/>
    <lineage>
        <taxon>Bacteria</taxon>
        <taxon>Pseudomonadati</taxon>
        <taxon>Pseudomonadota</taxon>
        <taxon>Alphaproteobacteria</taxon>
        <taxon>Hyphomicrobiales</taxon>
        <taxon>Aurantimonadaceae</taxon>
        <taxon>Plantimonas</taxon>
    </lineage>
</organism>
<feature type="transmembrane region" description="Helical" evidence="6">
    <location>
        <begin position="36"/>
        <end position="55"/>
    </location>
</feature>
<feature type="transmembrane region" description="Helical" evidence="6">
    <location>
        <begin position="99"/>
        <end position="119"/>
    </location>
</feature>
<dbReference type="RefSeq" id="WP_150967608.1">
    <property type="nucleotide sequence ID" value="NZ_VZDO01000001.1"/>
</dbReference>
<name>A0A7V7TYD4_9HYPH</name>
<reference evidence="8 9" key="1">
    <citation type="submission" date="2019-09" db="EMBL/GenBank/DDBJ databases">
        <title>YIM 132180 draft genome.</title>
        <authorList>
            <person name="Zhang K."/>
        </authorList>
    </citation>
    <scope>NUCLEOTIDE SEQUENCE [LARGE SCALE GENOMIC DNA]</scope>
    <source>
        <strain evidence="8 9">YIM 132180</strain>
    </source>
</reference>
<keyword evidence="5 6" id="KW-0472">Membrane</keyword>
<proteinExistence type="inferred from homology"/>
<comment type="caution">
    <text evidence="8">The sequence shown here is derived from an EMBL/GenBank/DDBJ whole genome shotgun (WGS) entry which is preliminary data.</text>
</comment>
<dbReference type="Proteomes" id="UP000432089">
    <property type="component" value="Unassembled WGS sequence"/>
</dbReference>
<comment type="subcellular location">
    <subcellularLocation>
        <location evidence="1">Membrane</location>
        <topology evidence="1">Multi-pass membrane protein</topology>
    </subcellularLocation>
</comment>
<evidence type="ECO:0000256" key="5">
    <source>
        <dbReference type="ARBA" id="ARBA00023136"/>
    </source>
</evidence>
<dbReference type="PANTHER" id="PTHR38459:SF1">
    <property type="entry name" value="PROPHAGE BACTOPRENOL-LINKED GLUCOSE TRANSLOCASE HOMOLOG"/>
    <property type="match status" value="1"/>
</dbReference>
<evidence type="ECO:0000313" key="9">
    <source>
        <dbReference type="Proteomes" id="UP000432089"/>
    </source>
</evidence>
<keyword evidence="4 6" id="KW-1133">Transmembrane helix</keyword>
<accession>A0A7V7TYD4</accession>
<dbReference type="Pfam" id="PF04138">
    <property type="entry name" value="GtrA_DPMS_TM"/>
    <property type="match status" value="1"/>
</dbReference>
<dbReference type="GO" id="GO:0005886">
    <property type="term" value="C:plasma membrane"/>
    <property type="evidence" value="ECO:0007669"/>
    <property type="project" value="TreeGrafter"/>
</dbReference>